<organism evidence="2 3">
    <name type="scientific">Necator americanus</name>
    <name type="common">Human hookworm</name>
    <dbReference type="NCBI Taxonomy" id="51031"/>
    <lineage>
        <taxon>Eukaryota</taxon>
        <taxon>Metazoa</taxon>
        <taxon>Ecdysozoa</taxon>
        <taxon>Nematoda</taxon>
        <taxon>Chromadorea</taxon>
        <taxon>Rhabditida</taxon>
        <taxon>Rhabditina</taxon>
        <taxon>Rhabditomorpha</taxon>
        <taxon>Strongyloidea</taxon>
        <taxon>Ancylostomatidae</taxon>
        <taxon>Bunostominae</taxon>
        <taxon>Necator</taxon>
    </lineage>
</organism>
<protein>
    <submittedName>
        <fullName evidence="2">Uncharacterized protein</fullName>
    </submittedName>
</protein>
<dbReference type="Proteomes" id="UP000053676">
    <property type="component" value="Unassembled WGS sequence"/>
</dbReference>
<feature type="region of interest" description="Disordered" evidence="1">
    <location>
        <begin position="1"/>
        <end position="20"/>
    </location>
</feature>
<feature type="non-terminal residue" evidence="2">
    <location>
        <position position="1"/>
    </location>
</feature>
<proteinExistence type="predicted"/>
<sequence>GRGFSQRSFDSQPVRRDNGDREDAKWVFDLKLGAYTCFICAERKTGAAKIRVNTVTKQFYALDWVGGEM</sequence>
<name>W2SQ17_NECAM</name>
<dbReference type="KEGG" id="nai:NECAME_19166"/>
<evidence type="ECO:0000256" key="1">
    <source>
        <dbReference type="SAM" id="MobiDB-lite"/>
    </source>
</evidence>
<dbReference type="EMBL" id="KI666778">
    <property type="protein sequence ID" value="ETN71794.1"/>
    <property type="molecule type" value="Genomic_DNA"/>
</dbReference>
<reference evidence="3" key="1">
    <citation type="journal article" date="2014" name="Nat. Genet.">
        <title>Genome of the human hookworm Necator americanus.</title>
        <authorList>
            <person name="Tang Y.T."/>
            <person name="Gao X."/>
            <person name="Rosa B.A."/>
            <person name="Abubucker S."/>
            <person name="Hallsworth-Pepin K."/>
            <person name="Martin J."/>
            <person name="Tyagi R."/>
            <person name="Heizer E."/>
            <person name="Zhang X."/>
            <person name="Bhonagiri-Palsikar V."/>
            <person name="Minx P."/>
            <person name="Warren W.C."/>
            <person name="Wang Q."/>
            <person name="Zhan B."/>
            <person name="Hotez P.J."/>
            <person name="Sternberg P.W."/>
            <person name="Dougall A."/>
            <person name="Gaze S.T."/>
            <person name="Mulvenna J."/>
            <person name="Sotillo J."/>
            <person name="Ranganathan S."/>
            <person name="Rabelo E.M."/>
            <person name="Wilson R.K."/>
            <person name="Felgner P.L."/>
            <person name="Bethony J."/>
            <person name="Hawdon J.M."/>
            <person name="Gasser R.B."/>
            <person name="Loukas A."/>
            <person name="Mitreva M."/>
        </authorList>
    </citation>
    <scope>NUCLEOTIDE SEQUENCE [LARGE SCALE GENOMIC DNA]</scope>
</reference>
<keyword evidence="3" id="KW-1185">Reference proteome</keyword>
<evidence type="ECO:0000313" key="3">
    <source>
        <dbReference type="Proteomes" id="UP000053676"/>
    </source>
</evidence>
<gene>
    <name evidence="2" type="ORF">NECAME_19166</name>
</gene>
<feature type="compositionally biased region" description="Polar residues" evidence="1">
    <location>
        <begin position="1"/>
        <end position="11"/>
    </location>
</feature>
<evidence type="ECO:0000313" key="2">
    <source>
        <dbReference type="EMBL" id="ETN71794.1"/>
    </source>
</evidence>
<dbReference type="AlphaFoldDB" id="W2SQ17"/>
<accession>W2SQ17</accession>